<dbReference type="VEuPathDB" id="FungiDB:SCHCODRAFT_01190175"/>
<feature type="region of interest" description="Disordered" evidence="7">
    <location>
        <begin position="759"/>
        <end position="954"/>
    </location>
</feature>
<dbReference type="Pfam" id="PF13949">
    <property type="entry name" value="ALIX_LYPXL_bnd"/>
    <property type="match status" value="1"/>
</dbReference>
<dbReference type="OMA" id="CHAANQS"/>
<dbReference type="GeneID" id="9586962"/>
<comment type="subcellular location">
    <subcellularLocation>
        <location evidence="2">Cytoplasm</location>
    </subcellularLocation>
    <subcellularLocation>
        <location evidence="1">Endosome</location>
    </subcellularLocation>
</comment>
<gene>
    <name evidence="9" type="ORF">SCHCODRAFT_16238</name>
</gene>
<evidence type="ECO:0000256" key="3">
    <source>
        <dbReference type="ARBA" id="ARBA00022490"/>
    </source>
</evidence>
<evidence type="ECO:0000313" key="10">
    <source>
        <dbReference type="Proteomes" id="UP000007431"/>
    </source>
</evidence>
<feature type="compositionally biased region" description="Low complexity" evidence="7">
    <location>
        <begin position="900"/>
        <end position="924"/>
    </location>
</feature>
<feature type="coiled-coil region" evidence="6">
    <location>
        <begin position="452"/>
        <end position="486"/>
    </location>
</feature>
<dbReference type="GO" id="GO:0005768">
    <property type="term" value="C:endosome"/>
    <property type="evidence" value="ECO:0007669"/>
    <property type="project" value="UniProtKB-SubCell"/>
</dbReference>
<dbReference type="Gene3D" id="1.25.40.280">
    <property type="entry name" value="alix/aip1 like domains"/>
    <property type="match status" value="1"/>
</dbReference>
<feature type="compositionally biased region" description="Pro residues" evidence="7">
    <location>
        <begin position="842"/>
        <end position="857"/>
    </location>
</feature>
<dbReference type="SMART" id="SM01041">
    <property type="entry name" value="BRO1"/>
    <property type="match status" value="1"/>
</dbReference>
<dbReference type="InterPro" id="IPR038499">
    <property type="entry name" value="BRO1_sf"/>
</dbReference>
<evidence type="ECO:0000256" key="6">
    <source>
        <dbReference type="SAM" id="Coils"/>
    </source>
</evidence>
<evidence type="ECO:0000256" key="4">
    <source>
        <dbReference type="ARBA" id="ARBA00022753"/>
    </source>
</evidence>
<evidence type="ECO:0000256" key="2">
    <source>
        <dbReference type="ARBA" id="ARBA00004496"/>
    </source>
</evidence>
<dbReference type="FunCoup" id="D8Q8B0">
    <property type="interactions" value="350"/>
</dbReference>
<name>D8Q8B0_SCHCM</name>
<keyword evidence="6" id="KW-0175">Coiled coil</keyword>
<dbReference type="HOGENOM" id="CLU_003661_0_0_1"/>
<dbReference type="PANTHER" id="PTHR23030:SF30">
    <property type="entry name" value="TYROSINE-PROTEIN PHOSPHATASE NON-RECEPTOR TYPE 23"/>
    <property type="match status" value="1"/>
</dbReference>
<feature type="compositionally biased region" description="Pro residues" evidence="7">
    <location>
        <begin position="766"/>
        <end position="782"/>
    </location>
</feature>
<evidence type="ECO:0000313" key="9">
    <source>
        <dbReference type="EMBL" id="EFI96573.1"/>
    </source>
</evidence>
<reference evidence="9 10" key="1">
    <citation type="journal article" date="2010" name="Nat. Biotechnol.">
        <title>Genome sequence of the model mushroom Schizophyllum commune.</title>
        <authorList>
            <person name="Ohm R.A."/>
            <person name="de Jong J.F."/>
            <person name="Lugones L.G."/>
            <person name="Aerts A."/>
            <person name="Kothe E."/>
            <person name="Stajich J.E."/>
            <person name="de Vries R.P."/>
            <person name="Record E."/>
            <person name="Levasseur A."/>
            <person name="Baker S.E."/>
            <person name="Bartholomew K.A."/>
            <person name="Coutinho P.M."/>
            <person name="Erdmann S."/>
            <person name="Fowler T.J."/>
            <person name="Gathman A.C."/>
            <person name="Lombard V."/>
            <person name="Henrissat B."/>
            <person name="Knabe N."/>
            <person name="Kuees U."/>
            <person name="Lilly W.W."/>
            <person name="Lindquist E."/>
            <person name="Lucas S."/>
            <person name="Magnuson J.K."/>
            <person name="Piumi F."/>
            <person name="Raudaskoski M."/>
            <person name="Salamov A."/>
            <person name="Schmutz J."/>
            <person name="Schwarze F.W.M.R."/>
            <person name="vanKuyk P.A."/>
            <person name="Horton J.S."/>
            <person name="Grigoriev I.V."/>
            <person name="Woesten H.A.B."/>
        </authorList>
    </citation>
    <scope>NUCLEOTIDE SEQUENCE [LARGE SCALE GENOMIC DNA]</scope>
    <source>
        <strain evidence="10">H4-8 / FGSC 9210</strain>
    </source>
</reference>
<organism evidence="10">
    <name type="scientific">Schizophyllum commune (strain H4-8 / FGSC 9210)</name>
    <name type="common">Split gill fungus</name>
    <dbReference type="NCBI Taxonomy" id="578458"/>
    <lineage>
        <taxon>Eukaryota</taxon>
        <taxon>Fungi</taxon>
        <taxon>Dikarya</taxon>
        <taxon>Basidiomycota</taxon>
        <taxon>Agaricomycotina</taxon>
        <taxon>Agaricomycetes</taxon>
        <taxon>Agaricomycetidae</taxon>
        <taxon>Agaricales</taxon>
        <taxon>Schizophyllaceae</taxon>
        <taxon>Schizophyllum</taxon>
    </lineage>
</organism>
<sequence>MANQSPMISIPKKTTEEVDWTSPIRTLIAQSYGENPDNYATECASLQRCRQDAVRGAGSDITARDLLYKYFGQLELLELRFSEIRVNFPWHDAFTHKLTTQTSIAYEKASILFQIAATHSAIASSQSRADPEGVKRAYHYFRTCAGMLTYINENFLHAPSTDLSREVVKFLVNLILAQATEVFFEKSADEKKAPALVAKIAAQTASMYTALAEEVKEFMGKGIFDRNWVTLIQIKAKYFSSLAQLYRAQVDAAADKHGEALVRLNVAENLAKEASRSAASFASVFAPNLSPTLPADAGPAIQERTKAHLALATDKRAEAQRENDLIYNAILPAPEALPALDKLSIATPIPIQEVYGTPDVQKTIGQDFFIRLIPLSVHESASVYSEEKAKLVRGEVEKAEQAEGEARSALDGMGVKDGLTRFRAMAKGEVGAEEIPLDVRRWREDITVIEEREGVEAVLANLARLKENVQRELDTASRDLEIESKDCEMLRVKYDHKWTQEPSAGPSKALRQDLKSHLGALEAAAASDAQVLAIWRAVQNDIRLLMSPQLEDVFRESTEREGGDSLLDLDVSGDADEAQERNKIREMVAGIDERLGRLNKISRERNEVLKDLKEKVQTDDVSHLLLLNRRNTGVEPTLFAAELEKFRPYQQRLAATAQFQQVVLQEVGFLWKGLRESAGRGPGARKWEERERKKKDTIKRFQRARDGYMEIRDGLTKGLQFYTDLTELAVKLRNNVKAFVAERTRERESLVGAIETERRLSVTAGSPPPLAAKPPVPPPPPSSGLESSLASMSLRNAPSPPQSAPSAQWRNTPPPPPPPSQQHQYSYSGQYSGSAPPASYAPSPPPPPPSQFRPPPGQSQQQGYPPHQRQGSTSTWLPPPPAPSAPPADPYAGLGMFGEPQQQYSSPPPSQQYSTPPSQQQQYSSPPPPPPSQPSYPSYVESAASGSSVAVDAPPTFENAQFDIILRRQRQRPKEGGIKVNTVPSRFLNLSDNFEFAGWGSYATIKLDGKEHNEGERKVQDIQGQKVLGQFLSSALAGNAVLGASVGRCQRAPN</sequence>
<feature type="compositionally biased region" description="Low complexity" evidence="7">
    <location>
        <begin position="783"/>
        <end position="794"/>
    </location>
</feature>
<proteinExistence type="predicted"/>
<evidence type="ECO:0000259" key="8">
    <source>
        <dbReference type="PROSITE" id="PS51180"/>
    </source>
</evidence>
<dbReference type="CDD" id="cd09242">
    <property type="entry name" value="BRO1_ScBro1_like"/>
    <property type="match status" value="1"/>
</dbReference>
<evidence type="ECO:0000256" key="5">
    <source>
        <dbReference type="ARBA" id="ARBA00041284"/>
    </source>
</evidence>
<dbReference type="AlphaFoldDB" id="D8Q8B0"/>
<accession>D8Q8B0</accession>
<feature type="compositionally biased region" description="Pro residues" evidence="7">
    <location>
        <begin position="925"/>
        <end position="934"/>
    </location>
</feature>
<dbReference type="Pfam" id="PF03097">
    <property type="entry name" value="BRO1"/>
    <property type="match status" value="1"/>
</dbReference>
<dbReference type="InParanoid" id="D8Q8B0"/>
<dbReference type="InterPro" id="IPR004328">
    <property type="entry name" value="BRO1_dom"/>
</dbReference>
<dbReference type="Proteomes" id="UP000007431">
    <property type="component" value="Unassembled WGS sequence"/>
</dbReference>
<dbReference type="PROSITE" id="PS51180">
    <property type="entry name" value="BRO1"/>
    <property type="match status" value="1"/>
</dbReference>
<dbReference type="Gene3D" id="1.20.120.560">
    <property type="entry name" value="alix/aip1 in complex with the ypdl late domain"/>
    <property type="match status" value="1"/>
</dbReference>
<dbReference type="Gene3D" id="1.20.140.50">
    <property type="entry name" value="alix/aip1 like domains"/>
    <property type="match status" value="1"/>
</dbReference>
<dbReference type="VEuPathDB" id="FungiDB:SCHCODRAFT_02749215"/>
<evidence type="ECO:0000256" key="1">
    <source>
        <dbReference type="ARBA" id="ARBA00004177"/>
    </source>
</evidence>
<dbReference type="PANTHER" id="PTHR23030">
    <property type="entry name" value="PCD6 INTERACTING PROTEIN-RELATED"/>
    <property type="match status" value="1"/>
</dbReference>
<keyword evidence="10" id="KW-1185">Reference proteome</keyword>
<feature type="compositionally biased region" description="Pro residues" evidence="7">
    <location>
        <begin position="877"/>
        <end position="889"/>
    </location>
</feature>
<feature type="compositionally biased region" description="Low complexity" evidence="7">
    <location>
        <begin position="821"/>
        <end position="841"/>
    </location>
</feature>
<dbReference type="InterPro" id="IPR025304">
    <property type="entry name" value="ALIX_V_dom"/>
</dbReference>
<dbReference type="GO" id="GO:0043328">
    <property type="term" value="P:protein transport to vacuole involved in ubiquitin-dependent protein catabolic process via the multivesicular body sorting pathway"/>
    <property type="evidence" value="ECO:0007669"/>
    <property type="project" value="TreeGrafter"/>
</dbReference>
<dbReference type="eggNOG" id="KOG2220">
    <property type="taxonomic scope" value="Eukaryota"/>
</dbReference>
<dbReference type="KEGG" id="scm:SCHCO_02749215"/>
<feature type="domain" description="BRO1" evidence="8">
    <location>
        <begin position="6"/>
        <end position="406"/>
    </location>
</feature>
<protein>
    <recommendedName>
        <fullName evidence="5">BRO domain-containing protein 1</fullName>
    </recommendedName>
</protein>
<keyword evidence="4" id="KW-0967">Endosome</keyword>
<dbReference type="OrthoDB" id="2141925at2759"/>
<feature type="compositionally biased region" description="Low complexity" evidence="7">
    <location>
        <begin position="935"/>
        <end position="954"/>
    </location>
</feature>
<keyword evidence="3" id="KW-0963">Cytoplasm</keyword>
<evidence type="ECO:0000256" key="7">
    <source>
        <dbReference type="SAM" id="MobiDB-lite"/>
    </source>
</evidence>
<dbReference type="EMBL" id="GL377307">
    <property type="protein sequence ID" value="EFI96573.1"/>
    <property type="molecule type" value="Genomic_DNA"/>
</dbReference>
<dbReference type="STRING" id="578458.D8Q8B0"/>